<protein>
    <submittedName>
        <fullName evidence="3">Phenylacetyl-CoA ligase-like protein</fullName>
    </submittedName>
</protein>
<keyword evidence="4" id="KW-1185">Reference proteome</keyword>
<dbReference type="Pfam" id="PF13193">
    <property type="entry name" value="AMP-binding_C"/>
    <property type="match status" value="1"/>
</dbReference>
<keyword evidence="3" id="KW-0436">Ligase</keyword>
<dbReference type="InterPro" id="IPR000873">
    <property type="entry name" value="AMP-dep_synth/lig_dom"/>
</dbReference>
<dbReference type="Gene3D" id="3.30.300.30">
    <property type="match status" value="1"/>
</dbReference>
<dbReference type="Proteomes" id="UP000076632">
    <property type="component" value="Unassembled WGS sequence"/>
</dbReference>
<feature type="domain" description="AMP-binding enzyme C-terminal" evidence="2">
    <location>
        <begin position="482"/>
        <end position="564"/>
    </location>
</feature>
<reference evidence="3 4" key="1">
    <citation type="journal article" date="2016" name="Fungal Biol.">
        <title>The genome of Xylona heveae provides a window into fungal endophytism.</title>
        <authorList>
            <person name="Gazis R."/>
            <person name="Kuo A."/>
            <person name="Riley R."/>
            <person name="LaButti K."/>
            <person name="Lipzen A."/>
            <person name="Lin J."/>
            <person name="Amirebrahimi M."/>
            <person name="Hesse C.N."/>
            <person name="Spatafora J.W."/>
            <person name="Henrissat B."/>
            <person name="Hainaut M."/>
            <person name="Grigoriev I.V."/>
            <person name="Hibbett D.S."/>
        </authorList>
    </citation>
    <scope>NUCLEOTIDE SEQUENCE [LARGE SCALE GENOMIC DNA]</scope>
    <source>
        <strain evidence="3 4">TC161</strain>
    </source>
</reference>
<dbReference type="GeneID" id="28895383"/>
<dbReference type="OMA" id="WTFRHRI"/>
<dbReference type="PANTHER" id="PTHR24096">
    <property type="entry name" value="LONG-CHAIN-FATTY-ACID--COA LIGASE"/>
    <property type="match status" value="1"/>
</dbReference>
<dbReference type="AlphaFoldDB" id="A0A165H417"/>
<proteinExistence type="predicted"/>
<feature type="domain" description="AMP-dependent synthetase/ligase" evidence="1">
    <location>
        <begin position="48"/>
        <end position="428"/>
    </location>
</feature>
<dbReference type="EMBL" id="KV407458">
    <property type="protein sequence ID" value="KZF22958.1"/>
    <property type="molecule type" value="Genomic_DNA"/>
</dbReference>
<dbReference type="InterPro" id="IPR020845">
    <property type="entry name" value="AMP-binding_CS"/>
</dbReference>
<dbReference type="RefSeq" id="XP_018188513.1">
    <property type="nucleotide sequence ID" value="XM_018330246.1"/>
</dbReference>
<evidence type="ECO:0000313" key="4">
    <source>
        <dbReference type="Proteomes" id="UP000076632"/>
    </source>
</evidence>
<dbReference type="GO" id="GO:0016405">
    <property type="term" value="F:CoA-ligase activity"/>
    <property type="evidence" value="ECO:0007669"/>
    <property type="project" value="TreeGrafter"/>
</dbReference>
<dbReference type="InterPro" id="IPR045851">
    <property type="entry name" value="AMP-bd_C_sf"/>
</dbReference>
<dbReference type="Gene3D" id="2.30.38.10">
    <property type="entry name" value="Luciferase, Domain 3"/>
    <property type="match status" value="1"/>
</dbReference>
<dbReference type="Gene3D" id="3.40.50.980">
    <property type="match status" value="2"/>
</dbReference>
<dbReference type="InterPro" id="IPR025110">
    <property type="entry name" value="AMP-bd_C"/>
</dbReference>
<accession>A0A165H417</accession>
<gene>
    <name evidence="3" type="ORF">L228DRAFT_220585</name>
</gene>
<sequence>MVFRSPEWVPKLPFDPPDSIPICDFVLREQYGRVPLNQSRAPYTCGLTGKEYSTAEVTQRVDFLARALARRLGWEPNRGSEWDKVIGVFSLNSIDTLSLAWAIHRLSGICSPTNAAYPRSELTYQLKASKAKALFTCVPLLPIALAAAHDVGIPQDRIYILELPEEFETGNDNQNNYETVNQLIDFGRGLPELEPLQWTKGQGANQTAFLCLSSGTSGLPKMAMISHRNVIANIMQIASFERPYRDKMSRSSNRPYYTEVALGLLPQSHIYALVIICHASTYRGDNVIVLPKFDLLQMLRSVEKYRINILYIVPPIILTLTKSEKVTKRFDLSSVRAVYTGAAPLGTGAAEDLQKQFSHWKIRQTYGMTEASPLVLCTNYTDIWLGSSGSLLPSTEARIVSDEGHDIEQYDQPGELFVRSPSVVLGYLNNDQANLETFQGGWLRTGDEAMVRVSPQGTEHLWIVDRLKELIKVKGHQVAPAELEDHLLSHPSVLDAAVIPVPDPESGEVPKAFIVKQPSAGVVVPNSVIKREILKHVANHKAQYKWLKGGVEFVEEIPKSPSGKILRRLLRDRERASRRQNSSKL</sequence>
<dbReference type="STRING" id="1328760.A0A165H417"/>
<name>A0A165H417_XYLHT</name>
<organism evidence="3 4">
    <name type="scientific">Xylona heveae (strain CBS 132557 / TC161)</name>
    <dbReference type="NCBI Taxonomy" id="1328760"/>
    <lineage>
        <taxon>Eukaryota</taxon>
        <taxon>Fungi</taxon>
        <taxon>Dikarya</taxon>
        <taxon>Ascomycota</taxon>
        <taxon>Pezizomycotina</taxon>
        <taxon>Xylonomycetes</taxon>
        <taxon>Xylonales</taxon>
        <taxon>Xylonaceae</taxon>
        <taxon>Xylona</taxon>
    </lineage>
</organism>
<evidence type="ECO:0000259" key="1">
    <source>
        <dbReference type="Pfam" id="PF00501"/>
    </source>
</evidence>
<evidence type="ECO:0000259" key="2">
    <source>
        <dbReference type="Pfam" id="PF13193"/>
    </source>
</evidence>
<dbReference type="SUPFAM" id="SSF56801">
    <property type="entry name" value="Acetyl-CoA synthetase-like"/>
    <property type="match status" value="1"/>
</dbReference>
<evidence type="ECO:0000313" key="3">
    <source>
        <dbReference type="EMBL" id="KZF22958.1"/>
    </source>
</evidence>
<dbReference type="InParanoid" id="A0A165H417"/>
<dbReference type="CDD" id="cd05911">
    <property type="entry name" value="Firefly_Luc_like"/>
    <property type="match status" value="1"/>
</dbReference>
<dbReference type="PANTHER" id="PTHR24096:SF422">
    <property type="entry name" value="BCDNA.GH02901"/>
    <property type="match status" value="1"/>
</dbReference>
<dbReference type="PROSITE" id="PS00455">
    <property type="entry name" value="AMP_BINDING"/>
    <property type="match status" value="1"/>
</dbReference>
<dbReference type="Pfam" id="PF00501">
    <property type="entry name" value="AMP-binding"/>
    <property type="match status" value="1"/>
</dbReference>
<dbReference type="OrthoDB" id="6509636at2759"/>